<dbReference type="SUPFAM" id="SSF102405">
    <property type="entry name" value="MCP/YpsA-like"/>
    <property type="match status" value="1"/>
</dbReference>
<dbReference type="InterPro" id="IPR003488">
    <property type="entry name" value="DprA"/>
</dbReference>
<organism evidence="3 4">
    <name type="scientific">Ilumatobacter coccineus</name>
    <dbReference type="NCBI Taxonomy" id="467094"/>
    <lineage>
        <taxon>Bacteria</taxon>
        <taxon>Bacillati</taxon>
        <taxon>Actinomycetota</taxon>
        <taxon>Acidimicrobiia</taxon>
        <taxon>Acidimicrobiales</taxon>
        <taxon>Ilumatobacteraceae</taxon>
        <taxon>Ilumatobacter</taxon>
    </lineage>
</organism>
<evidence type="ECO:0000313" key="3">
    <source>
        <dbReference type="EMBL" id="PIE32789.1"/>
    </source>
</evidence>
<name>A0A2G6KDB7_9ACTN</name>
<dbReference type="GO" id="GO:0009294">
    <property type="term" value="P:DNA-mediated transformation"/>
    <property type="evidence" value="ECO:0007669"/>
    <property type="project" value="InterPro"/>
</dbReference>
<evidence type="ECO:0000259" key="2">
    <source>
        <dbReference type="Pfam" id="PF02481"/>
    </source>
</evidence>
<dbReference type="NCBIfam" id="TIGR00732">
    <property type="entry name" value="dprA"/>
    <property type="match status" value="1"/>
</dbReference>
<dbReference type="Proteomes" id="UP000230914">
    <property type="component" value="Unassembled WGS sequence"/>
</dbReference>
<dbReference type="PANTHER" id="PTHR43022">
    <property type="entry name" value="PROTEIN SMF"/>
    <property type="match status" value="1"/>
</dbReference>
<gene>
    <name evidence="3" type="primary">dprA</name>
    <name evidence="3" type="ORF">CSA55_02940</name>
</gene>
<accession>A0A2G6KDB7</accession>
<dbReference type="PANTHER" id="PTHR43022:SF1">
    <property type="entry name" value="PROTEIN SMF"/>
    <property type="match status" value="1"/>
</dbReference>
<protein>
    <submittedName>
        <fullName evidence="3">DNA-protecting protein DprA</fullName>
    </submittedName>
</protein>
<proteinExistence type="inferred from homology"/>
<evidence type="ECO:0000313" key="4">
    <source>
        <dbReference type="Proteomes" id="UP000230914"/>
    </source>
</evidence>
<dbReference type="Gene3D" id="3.40.50.450">
    <property type="match status" value="1"/>
</dbReference>
<dbReference type="InterPro" id="IPR057666">
    <property type="entry name" value="DrpA_SLOG"/>
</dbReference>
<comment type="similarity">
    <text evidence="1">Belongs to the DprA/Smf family.</text>
</comment>
<dbReference type="Pfam" id="PF02481">
    <property type="entry name" value="DNA_processg_A"/>
    <property type="match status" value="1"/>
</dbReference>
<comment type="caution">
    <text evidence="3">The sequence shown here is derived from an EMBL/GenBank/DDBJ whole genome shotgun (WGS) entry which is preliminary data.</text>
</comment>
<feature type="domain" description="Smf/DprA SLOG" evidence="2">
    <location>
        <begin position="99"/>
        <end position="306"/>
    </location>
</feature>
<evidence type="ECO:0000256" key="1">
    <source>
        <dbReference type="ARBA" id="ARBA00006525"/>
    </source>
</evidence>
<sequence length="392" mass="41208">MSAQSADGMIPTTLASGFSAHRLAAAALAGVGGIGSRRLRFLLAHADPVEVWASLCSGSVEPCLAALFGSVDLDRAVRHAQHTSLAELADRWGQVGVEIAVIGEDAYPGALATDLDPPPVIFTKGRINVLDARRVAVIGTRNATSSGLATARDLGRALAQAEVAVVSGLARGIDGAVHRGVHDVRGRAIGVVGNGLDQAYPRRNVDIWEWVGSEGYLVSEWPPGTPPDGWRFPRRNRIIAALSEIVVVVESRERGGSLITVDEALKRDVQVMAVPGSPRSRAAAGTNQLLVDGAAPVTGIDDILVALGLDHECPDRGPIDVDLDPASDEAQVVEWCARAPATLDDLVTLSGLPIAAVAMAVARLERDSIIVVTNGWCELARPRWTIPIPPGR</sequence>
<reference evidence="3 4" key="1">
    <citation type="submission" date="2017-10" db="EMBL/GenBank/DDBJ databases">
        <title>Novel microbial diversity and functional potential in the marine mammal oral microbiome.</title>
        <authorList>
            <person name="Dudek N.K."/>
            <person name="Sun C.L."/>
            <person name="Burstein D."/>
            <person name="Kantor R.S."/>
            <person name="Aliaga Goltsman D.S."/>
            <person name="Bik E.M."/>
            <person name="Thomas B.C."/>
            <person name="Banfield J.F."/>
            <person name="Relman D.A."/>
        </authorList>
    </citation>
    <scope>NUCLEOTIDE SEQUENCE [LARGE SCALE GENOMIC DNA]</scope>
    <source>
        <strain evidence="3">DOLJORAL78_61_10</strain>
    </source>
</reference>
<dbReference type="EMBL" id="PDSL01000042">
    <property type="protein sequence ID" value="PIE32789.1"/>
    <property type="molecule type" value="Genomic_DNA"/>
</dbReference>
<dbReference type="AlphaFoldDB" id="A0A2G6KDB7"/>